<dbReference type="Proteomes" id="UP000530424">
    <property type="component" value="Unassembled WGS sequence"/>
</dbReference>
<keyword evidence="2 4" id="KW-0677">Repeat</keyword>
<dbReference type="NCBIfam" id="TIGR03448">
    <property type="entry name" value="mycothiol_MshD"/>
    <property type="match status" value="1"/>
</dbReference>
<comment type="similarity">
    <text evidence="4">Belongs to the acetyltransferase family. MshD subfamily.</text>
</comment>
<dbReference type="AlphaFoldDB" id="A0A853C5Z6"/>
<feature type="binding site" evidence="4">
    <location>
        <position position="36"/>
    </location>
    <ligand>
        <name>1D-myo-inositol 2-(L-cysteinylamino)-2-deoxy-alpha-D-glucopyranoside</name>
        <dbReference type="ChEBI" id="CHEBI:58887"/>
    </ligand>
</feature>
<keyword evidence="1 4" id="KW-0808">Transferase</keyword>
<organism evidence="6 7">
    <name type="scientific">Nocardioides thalensis</name>
    <dbReference type="NCBI Taxonomy" id="1914755"/>
    <lineage>
        <taxon>Bacteria</taxon>
        <taxon>Bacillati</taxon>
        <taxon>Actinomycetota</taxon>
        <taxon>Actinomycetes</taxon>
        <taxon>Propionibacteriales</taxon>
        <taxon>Nocardioidaceae</taxon>
        <taxon>Nocardioides</taxon>
    </lineage>
</organism>
<feature type="binding site" evidence="4">
    <location>
        <position position="216"/>
    </location>
    <ligand>
        <name>1D-myo-inositol 2-(L-cysteinylamino)-2-deoxy-alpha-D-glucopyranoside</name>
        <dbReference type="ChEBI" id="CHEBI:58887"/>
    </ligand>
</feature>
<evidence type="ECO:0000256" key="1">
    <source>
        <dbReference type="ARBA" id="ARBA00022679"/>
    </source>
</evidence>
<dbReference type="PANTHER" id="PTHR43877:SF2">
    <property type="entry name" value="AMINOALKYLPHOSPHONATE N-ACETYLTRANSFERASE-RELATED"/>
    <property type="match status" value="1"/>
</dbReference>
<dbReference type="GO" id="GO:0035447">
    <property type="term" value="F:mycothiol synthase activity"/>
    <property type="evidence" value="ECO:0007669"/>
    <property type="project" value="UniProtKB-UniRule"/>
</dbReference>
<gene>
    <name evidence="4" type="primary">mshD</name>
    <name evidence="6" type="ORF">HNR19_003602</name>
</gene>
<dbReference type="EC" id="2.3.1.189" evidence="4"/>
<feature type="binding site" evidence="4">
    <location>
        <begin position="259"/>
        <end position="264"/>
    </location>
    <ligand>
        <name>acetyl-CoA</name>
        <dbReference type="ChEBI" id="CHEBI:57288"/>
        <label>2</label>
    </ligand>
</feature>
<keyword evidence="7" id="KW-1185">Reference proteome</keyword>
<comment type="caution">
    <text evidence="6">The sequence shown here is derived from an EMBL/GenBank/DDBJ whole genome shotgun (WGS) entry which is preliminary data.</text>
</comment>
<accession>A0A853C5Z6</accession>
<dbReference type="PROSITE" id="PS51186">
    <property type="entry name" value="GNAT"/>
    <property type="match status" value="1"/>
</dbReference>
<dbReference type="PIRSF" id="PIRSF021524">
    <property type="entry name" value="MSH_acetyltransferase"/>
    <property type="match status" value="1"/>
</dbReference>
<dbReference type="SUPFAM" id="SSF55729">
    <property type="entry name" value="Acyl-CoA N-acyltransferases (Nat)"/>
    <property type="match status" value="1"/>
</dbReference>
<name>A0A853C5Z6_9ACTN</name>
<evidence type="ECO:0000256" key="2">
    <source>
        <dbReference type="ARBA" id="ARBA00022737"/>
    </source>
</evidence>
<dbReference type="HAMAP" id="MF_01698">
    <property type="entry name" value="MshD"/>
    <property type="match status" value="1"/>
</dbReference>
<dbReference type="Gene3D" id="3.40.630.30">
    <property type="match status" value="1"/>
</dbReference>
<comment type="subunit">
    <text evidence="4">Monomer.</text>
</comment>
<feature type="binding site" evidence="4">
    <location>
        <begin position="227"/>
        <end position="233"/>
    </location>
    <ligand>
        <name>acetyl-CoA</name>
        <dbReference type="ChEBI" id="CHEBI:57288"/>
        <label>2</label>
    </ligand>
</feature>
<proteinExistence type="inferred from homology"/>
<feature type="binding site" evidence="4">
    <location>
        <position position="168"/>
    </location>
    <ligand>
        <name>1D-myo-inositol 2-(L-cysteinylamino)-2-deoxy-alpha-D-glucopyranoside</name>
        <dbReference type="ChEBI" id="CHEBI:58887"/>
    </ligand>
</feature>
<dbReference type="InterPro" id="IPR017813">
    <property type="entry name" value="Mycothiol_AcTrfase"/>
</dbReference>
<sequence>MATAELELLDGAAALDAVHDVRRRCLAADGNDPVDEAGHLRLKHDGLDGAASWVTSDGFAVRRDGQLDLAVAPDARGHGLGGRLAAAALAEPGPLSAWSHGDHPAAAVIAQRSGLDRVRELWVMRRPSDVPLPEQAPLPGVTIRSYAGGTDDAAILAVNAAAFADHPEQGSLDEAGLAERMREPWFDPSGLLLAVDETGDLLGFHWTKRHDETRGEVYVVGIAPAAQGRGLGRELTLAGLHFLVRRGAREVVLYVESDNEPALHVYRGLEFAHAAADTHVQYRRSSTAVTEASGR</sequence>
<feature type="domain" description="N-acetyltransferase" evidence="5">
    <location>
        <begin position="141"/>
        <end position="295"/>
    </location>
</feature>
<evidence type="ECO:0000313" key="7">
    <source>
        <dbReference type="Proteomes" id="UP000530424"/>
    </source>
</evidence>
<feature type="binding site" evidence="4">
    <location>
        <position position="208"/>
    </location>
    <ligand>
        <name>1D-myo-inositol 2-(L-cysteinylamino)-2-deoxy-alpha-D-glucopyranoside</name>
        <dbReference type="ChEBI" id="CHEBI:58887"/>
    </ligand>
</feature>
<evidence type="ECO:0000313" key="6">
    <source>
        <dbReference type="EMBL" id="NYJ02904.1"/>
    </source>
</evidence>
<protein>
    <recommendedName>
        <fullName evidence="4">Mycothiol acetyltransferase</fullName>
        <shortName evidence="4">MSH acetyltransferase</shortName>
        <ecNumber evidence="4">2.3.1.189</ecNumber>
    </recommendedName>
    <alternativeName>
        <fullName evidence="4">Mycothiol synthase</fullName>
    </alternativeName>
</protein>
<comment type="function">
    <text evidence="4">Catalyzes the transfer of acetyl from acetyl-CoA to desacetylmycothiol (Cys-GlcN-Ins) to form mycothiol.</text>
</comment>
<feature type="binding site" evidence="4">
    <location>
        <begin position="69"/>
        <end position="71"/>
    </location>
    <ligand>
        <name>acetyl-CoA</name>
        <dbReference type="ChEBI" id="CHEBI:57288"/>
        <label>1</label>
    </ligand>
</feature>
<dbReference type="RefSeq" id="WP_179669210.1">
    <property type="nucleotide sequence ID" value="NZ_JACCFP010000001.1"/>
</dbReference>
<dbReference type="InterPro" id="IPR050832">
    <property type="entry name" value="Bact_Acetyltransf"/>
</dbReference>
<comment type="caution">
    <text evidence="4">Lacks conserved residue(s) required for the propagation of feature annotation.</text>
</comment>
<dbReference type="GO" id="GO:0010125">
    <property type="term" value="P:mycothiol biosynthetic process"/>
    <property type="evidence" value="ECO:0007669"/>
    <property type="project" value="UniProtKB-UniRule"/>
</dbReference>
<feature type="binding site" evidence="4">
    <location>
        <position position="254"/>
    </location>
    <ligand>
        <name>1D-myo-inositol 2-(L-cysteinylamino)-2-deoxy-alpha-D-glucopyranoside</name>
        <dbReference type="ChEBI" id="CHEBI:58887"/>
    </ligand>
</feature>
<keyword evidence="3 4" id="KW-0012">Acyltransferase</keyword>
<dbReference type="PANTHER" id="PTHR43877">
    <property type="entry name" value="AMINOALKYLPHOSPHONATE N-ACETYLTRANSFERASE-RELATED-RELATED"/>
    <property type="match status" value="1"/>
</dbReference>
<comment type="catalytic activity">
    <reaction evidence="4">
        <text>1D-myo-inositol 2-(L-cysteinylamino)-2-deoxy-alpha-D-glucopyranoside + acetyl-CoA = mycothiol + CoA + H(+)</text>
        <dbReference type="Rhea" id="RHEA:26172"/>
        <dbReference type="ChEBI" id="CHEBI:15378"/>
        <dbReference type="ChEBI" id="CHEBI:16768"/>
        <dbReference type="ChEBI" id="CHEBI:57287"/>
        <dbReference type="ChEBI" id="CHEBI:57288"/>
        <dbReference type="ChEBI" id="CHEBI:58887"/>
        <dbReference type="EC" id="2.3.1.189"/>
    </reaction>
</comment>
<dbReference type="InterPro" id="IPR016181">
    <property type="entry name" value="Acyl_CoA_acyltransferase"/>
</dbReference>
<dbReference type="CDD" id="cd04301">
    <property type="entry name" value="NAT_SF"/>
    <property type="match status" value="1"/>
</dbReference>
<dbReference type="InterPro" id="IPR000182">
    <property type="entry name" value="GNAT_dom"/>
</dbReference>
<reference evidence="6 7" key="1">
    <citation type="submission" date="2020-07" db="EMBL/GenBank/DDBJ databases">
        <title>Sequencing the genomes of 1000 actinobacteria strains.</title>
        <authorList>
            <person name="Klenk H.-P."/>
        </authorList>
    </citation>
    <scope>NUCLEOTIDE SEQUENCE [LARGE SCALE GENOMIC DNA]</scope>
    <source>
        <strain evidence="6 7">DSM 103833</strain>
    </source>
</reference>
<dbReference type="EMBL" id="JACCFP010000001">
    <property type="protein sequence ID" value="NYJ02904.1"/>
    <property type="molecule type" value="Genomic_DNA"/>
</dbReference>
<dbReference type="Pfam" id="PF00583">
    <property type="entry name" value="Acetyltransf_1"/>
    <property type="match status" value="1"/>
</dbReference>
<evidence type="ECO:0000256" key="3">
    <source>
        <dbReference type="ARBA" id="ARBA00023315"/>
    </source>
</evidence>
<evidence type="ECO:0000256" key="4">
    <source>
        <dbReference type="HAMAP-Rule" id="MF_01698"/>
    </source>
</evidence>
<feature type="binding site" evidence="4">
    <location>
        <begin position="220"/>
        <end position="222"/>
    </location>
    <ligand>
        <name>acetyl-CoA</name>
        <dbReference type="ChEBI" id="CHEBI:57288"/>
        <label>2</label>
    </ligand>
</feature>
<evidence type="ECO:0000259" key="5">
    <source>
        <dbReference type="PROSITE" id="PS51186"/>
    </source>
</evidence>